<evidence type="ECO:0000313" key="10">
    <source>
        <dbReference type="Proteomes" id="UP000321570"/>
    </source>
</evidence>
<protein>
    <submittedName>
        <fullName evidence="11">P4Hc domain-containing protein</fullName>
    </submittedName>
</protein>
<dbReference type="Proteomes" id="UP000321570">
    <property type="component" value="Unassembled WGS sequence"/>
</dbReference>
<evidence type="ECO:0000313" key="8">
    <source>
        <dbReference type="EMBL" id="VUZ53954.1"/>
    </source>
</evidence>
<dbReference type="InterPro" id="IPR039558">
    <property type="entry name" value="TPA1/OFD1_N"/>
</dbReference>
<feature type="region of interest" description="Disordered" evidence="5">
    <location>
        <begin position="469"/>
        <end position="494"/>
    </location>
</feature>
<evidence type="ECO:0000259" key="6">
    <source>
        <dbReference type="SMART" id="SM00702"/>
    </source>
</evidence>
<dbReference type="GO" id="GO:0005506">
    <property type="term" value="F:iron ion binding"/>
    <property type="evidence" value="ECO:0007669"/>
    <property type="project" value="InterPro"/>
</dbReference>
<dbReference type="WBParaSite" id="HDID_0000777501-mRNA-1">
    <property type="protein sequence ID" value="HDID_0000777501-mRNA-1"/>
    <property type="gene ID" value="HDID_0000777501"/>
</dbReference>
<accession>A0A0R3SRH6</accession>
<keyword evidence="2" id="KW-0847">Vitamin C</keyword>
<reference evidence="7 9" key="2">
    <citation type="submission" date="2018-11" db="EMBL/GenBank/DDBJ databases">
        <authorList>
            <consortium name="Pathogen Informatics"/>
        </authorList>
    </citation>
    <scope>NUCLEOTIDE SEQUENCE [LARGE SCALE GENOMIC DNA]</scope>
</reference>
<keyword evidence="3" id="KW-0223">Dioxygenase</keyword>
<organism evidence="11">
    <name type="scientific">Hymenolepis diminuta</name>
    <name type="common">Rat tapeworm</name>
    <dbReference type="NCBI Taxonomy" id="6216"/>
    <lineage>
        <taxon>Eukaryota</taxon>
        <taxon>Metazoa</taxon>
        <taxon>Spiralia</taxon>
        <taxon>Lophotrochozoa</taxon>
        <taxon>Platyhelminthes</taxon>
        <taxon>Cestoda</taxon>
        <taxon>Eucestoda</taxon>
        <taxon>Cyclophyllidea</taxon>
        <taxon>Hymenolepididae</taxon>
        <taxon>Hymenolepis</taxon>
    </lineage>
</organism>
<evidence type="ECO:0000256" key="4">
    <source>
        <dbReference type="ARBA" id="ARBA00023002"/>
    </source>
</evidence>
<dbReference type="PANTHER" id="PTHR12117:SF0">
    <property type="entry name" value="PROLYL 3-HYDROXYLASE OGFOD1"/>
    <property type="match status" value="1"/>
</dbReference>
<dbReference type="AlphaFoldDB" id="A0A0R3SRH6"/>
<sequence>MAGSFSVNPQYASEDFQKLFYNYFRSPEGQTLDKDGVKIIHTPFTCAVLPDFLDTNYLNDLEAEALKFPLNRQLNDLFSLNQSNDLISCKDSKLAKQFPLLTQIREFFATDMLKWMENVTGADLDEGVVNSTISRYDKNDYLLCHDDELERRRIAFIIYLVPKDWDIAKDGGALDLYESGPTPDCNVVPPDSGDYHPWKIVKSLSPGRNCLAFFEVCSKSFHQVAEVIGDRCRLSVHGWFMSDPLPRVPRSPDPVKIPRLPACFVEEKLVFDWINPMYIDSSQQKAIWSRFVKTSEIQLPQFFLNANYERLCQAIQDIKDDVWLLEGPMDLRNVSVLPYITEEEVSTKLPEPCREVRRLLHSEAMLLILSQLTGVSLHPFLASTEDKEEEPSSSEAKRPRIEKDEEDPSIETVITSPRFHRWRSGMYTLLADADSGVVSTPSTLKDDGANGNASIWRLDAFYHIGGYGHKSSGKKNGNKGSISKSATEGSSCGKGDKCWQDDWNGEIVYVSRSDNEELLRVRPEDNALTLVYCEAKDTAKFVRYLNAKASPLPLSVKSDETSATPYAYDVSLSYFHESEALEEDDEDEPILEDEEEGSYEERDFDEVNDSGEEEEKE</sequence>
<feature type="domain" description="Prolyl 4-hydroxylase alpha subunit" evidence="6">
    <location>
        <begin position="44"/>
        <end position="241"/>
    </location>
</feature>
<dbReference type="STRING" id="6216.A0A0R3SRH6"/>
<reference evidence="11" key="1">
    <citation type="submission" date="2017-02" db="UniProtKB">
        <authorList>
            <consortium name="WormBaseParasite"/>
        </authorList>
    </citation>
    <scope>IDENTIFICATION</scope>
</reference>
<feature type="compositionally biased region" description="Acidic residues" evidence="5">
    <location>
        <begin position="580"/>
        <end position="617"/>
    </location>
</feature>
<dbReference type="InterPro" id="IPR006620">
    <property type="entry name" value="Pro_4_hyd_alph"/>
</dbReference>
<comment type="cofactor">
    <cofactor evidence="1">
        <name>L-ascorbate</name>
        <dbReference type="ChEBI" id="CHEBI:38290"/>
    </cofactor>
</comment>
<name>A0A0R3SRH6_HYMDI</name>
<dbReference type="EMBL" id="CABIJS010000588">
    <property type="protein sequence ID" value="VUZ53954.1"/>
    <property type="molecule type" value="Genomic_DNA"/>
</dbReference>
<evidence type="ECO:0000313" key="7">
    <source>
        <dbReference type="EMBL" id="VDL60091.1"/>
    </source>
</evidence>
<dbReference type="InterPro" id="IPR019601">
    <property type="entry name" value="Oxoglutarate/Fe-dep_Oase_C"/>
</dbReference>
<feature type="region of interest" description="Disordered" evidence="5">
    <location>
        <begin position="382"/>
        <end position="414"/>
    </location>
</feature>
<dbReference type="Pfam" id="PF13661">
    <property type="entry name" value="2OG-FeII_Oxy_4"/>
    <property type="match status" value="1"/>
</dbReference>
<dbReference type="InterPro" id="IPR051842">
    <property type="entry name" value="uS12_prolyl_hydroxylase"/>
</dbReference>
<reference evidence="8 10" key="3">
    <citation type="submission" date="2019-07" db="EMBL/GenBank/DDBJ databases">
        <authorList>
            <person name="Jastrzebski P J."/>
            <person name="Paukszto L."/>
            <person name="Jastrzebski P J."/>
        </authorList>
    </citation>
    <scope>NUCLEOTIDE SEQUENCE [LARGE SCALE GENOMIC DNA]</scope>
    <source>
        <strain evidence="8 10">WMS-il1</strain>
    </source>
</reference>
<evidence type="ECO:0000256" key="3">
    <source>
        <dbReference type="ARBA" id="ARBA00022964"/>
    </source>
</evidence>
<keyword evidence="4" id="KW-0560">Oxidoreductase</keyword>
<dbReference type="OrthoDB" id="430522at2759"/>
<evidence type="ECO:0000256" key="1">
    <source>
        <dbReference type="ARBA" id="ARBA00001961"/>
    </source>
</evidence>
<dbReference type="SMART" id="SM00702">
    <property type="entry name" value="P4Hc"/>
    <property type="match status" value="1"/>
</dbReference>
<dbReference type="Pfam" id="PF10637">
    <property type="entry name" value="Ofd1_CTDD"/>
    <property type="match status" value="1"/>
</dbReference>
<evidence type="ECO:0000256" key="2">
    <source>
        <dbReference type="ARBA" id="ARBA00022896"/>
    </source>
</evidence>
<proteinExistence type="predicted"/>
<evidence type="ECO:0000313" key="11">
    <source>
        <dbReference type="WBParaSite" id="HDID_0000777501-mRNA-1"/>
    </source>
</evidence>
<dbReference type="EMBL" id="UYSG01010977">
    <property type="protein sequence ID" value="VDL60091.1"/>
    <property type="molecule type" value="Genomic_DNA"/>
</dbReference>
<gene>
    <name evidence="7" type="ORF">HDID_LOCUS7773</name>
    <name evidence="8" type="ORF">WMSIL1_LOCUS12191</name>
</gene>
<dbReference type="Proteomes" id="UP000274504">
    <property type="component" value="Unassembled WGS sequence"/>
</dbReference>
<dbReference type="PANTHER" id="PTHR12117">
    <property type="entry name" value="HISTONE ACETYLTRANSFERASE COMPLEX"/>
    <property type="match status" value="1"/>
</dbReference>
<evidence type="ECO:0000256" key="5">
    <source>
        <dbReference type="SAM" id="MobiDB-lite"/>
    </source>
</evidence>
<evidence type="ECO:0000313" key="9">
    <source>
        <dbReference type="Proteomes" id="UP000274504"/>
    </source>
</evidence>
<feature type="region of interest" description="Disordered" evidence="5">
    <location>
        <begin position="577"/>
        <end position="617"/>
    </location>
</feature>
<dbReference type="GO" id="GO:0006449">
    <property type="term" value="P:regulation of translational termination"/>
    <property type="evidence" value="ECO:0007669"/>
    <property type="project" value="TreeGrafter"/>
</dbReference>
<keyword evidence="10" id="KW-1185">Reference proteome</keyword>
<dbReference type="Gene3D" id="2.60.120.620">
    <property type="entry name" value="q2cbj1_9rhob like domain"/>
    <property type="match status" value="2"/>
</dbReference>
<dbReference type="GO" id="GO:0031543">
    <property type="term" value="F:peptidyl-proline dioxygenase activity"/>
    <property type="evidence" value="ECO:0007669"/>
    <property type="project" value="TreeGrafter"/>
</dbReference>
<dbReference type="GO" id="GO:0005737">
    <property type="term" value="C:cytoplasm"/>
    <property type="evidence" value="ECO:0007669"/>
    <property type="project" value="TreeGrafter"/>
</dbReference>
<dbReference type="GO" id="GO:0031418">
    <property type="term" value="F:L-ascorbic acid binding"/>
    <property type="evidence" value="ECO:0007669"/>
    <property type="project" value="UniProtKB-KW"/>
</dbReference>